<dbReference type="SUPFAM" id="SSF101478">
    <property type="entry name" value="ADP-ribosylglycohydrolase"/>
    <property type="match status" value="1"/>
</dbReference>
<gene>
    <name evidence="3" type="ORF">F1735_24135</name>
</gene>
<organism evidence="3 4">
    <name type="scientific">Massilia genomosp. 1</name>
    <dbReference type="NCBI Taxonomy" id="2609280"/>
    <lineage>
        <taxon>Bacteria</taxon>
        <taxon>Pseudomonadati</taxon>
        <taxon>Pseudomonadota</taxon>
        <taxon>Betaproteobacteria</taxon>
        <taxon>Burkholderiales</taxon>
        <taxon>Oxalobacteraceae</taxon>
        <taxon>Telluria group</taxon>
        <taxon>Massilia</taxon>
    </lineage>
</organism>
<comment type="caution">
    <text evidence="3">The sequence shown here is derived from an EMBL/GenBank/DDBJ whole genome shotgun (WGS) entry which is preliminary data.</text>
</comment>
<evidence type="ECO:0000313" key="3">
    <source>
        <dbReference type="EMBL" id="NHZ65352.1"/>
    </source>
</evidence>
<dbReference type="PANTHER" id="PTHR16222:SF24">
    <property type="entry name" value="ADP-RIBOSYLHYDROLASE ARH3"/>
    <property type="match status" value="1"/>
</dbReference>
<keyword evidence="2" id="KW-0378">Hydrolase</keyword>
<evidence type="ECO:0000256" key="2">
    <source>
        <dbReference type="ARBA" id="ARBA00022801"/>
    </source>
</evidence>
<dbReference type="Proteomes" id="UP000610594">
    <property type="component" value="Unassembled WGS sequence"/>
</dbReference>
<dbReference type="RefSeq" id="WP_167239304.1">
    <property type="nucleotide sequence ID" value="NZ_WHJF01000080.1"/>
</dbReference>
<proteinExistence type="inferred from homology"/>
<evidence type="ECO:0000256" key="1">
    <source>
        <dbReference type="ARBA" id="ARBA00010702"/>
    </source>
</evidence>
<dbReference type="InterPro" id="IPR036705">
    <property type="entry name" value="Ribosyl_crysJ1_sf"/>
</dbReference>
<protein>
    <submittedName>
        <fullName evidence="3">ADP-ribosylglycohydrolase family protein</fullName>
    </submittedName>
</protein>
<dbReference type="Gene3D" id="1.10.4080.10">
    <property type="entry name" value="ADP-ribosylation/Crystallin J1"/>
    <property type="match status" value="1"/>
</dbReference>
<comment type="similarity">
    <text evidence="1">Belongs to the ADP-ribosylglycohydrolase family.</text>
</comment>
<reference evidence="3 4" key="1">
    <citation type="submission" date="2019-10" db="EMBL/GenBank/DDBJ databases">
        <title>Taxonomy of Antarctic Massilia spp.: description of Massilia rubra sp. nov., Massilia aquatica sp. nov., Massilia mucilaginosa sp. nov., Massilia frigida sp. nov. isolated from streams, lakes and regoliths.</title>
        <authorList>
            <person name="Holochova P."/>
            <person name="Sedlacek I."/>
            <person name="Kralova S."/>
            <person name="Maslanova I."/>
            <person name="Busse H.-J."/>
            <person name="Stankova E."/>
            <person name="Vrbovska V."/>
            <person name="Kovarovic V."/>
            <person name="Bartak M."/>
            <person name="Svec P."/>
            <person name="Pantucek R."/>
        </authorList>
    </citation>
    <scope>NUCLEOTIDE SEQUENCE [LARGE SCALE GENOMIC DNA]</scope>
    <source>
        <strain evidence="3 4">CCM 8694</strain>
    </source>
</reference>
<dbReference type="EMBL" id="WHJF01000080">
    <property type="protein sequence ID" value="NHZ65352.1"/>
    <property type="molecule type" value="Genomic_DNA"/>
</dbReference>
<dbReference type="InterPro" id="IPR005502">
    <property type="entry name" value="Ribosyl_crysJ1"/>
</dbReference>
<keyword evidence="4" id="KW-1185">Reference proteome</keyword>
<dbReference type="PANTHER" id="PTHR16222">
    <property type="entry name" value="ADP-RIBOSYLGLYCOHYDROLASE"/>
    <property type="match status" value="1"/>
</dbReference>
<sequence>MTLPDAQSPETASPLTDSDRLAGGLLGLLVGDALGVPYEFRHARDIPPASLIEFTPPPDFARAHHSVLPGTWSDDGAHALCLLASLLDCGRLDLDDLGARLLAWYEHGYMAVDGVVFDVGLTCGAAIRAIRAGTPAAQAGPSGQYDNGNGSLMRALPLALWHRGSDQSLVHDAHQQSLPTHGHLRSQVCCALYCLWARRVLAASNDAWGEAVASLRAIYASMPDALEELEWWLRPDDAPEGNGSGYVVDSLRSARMVQDASTYGGVVRAAIALGNDTDTTACIAGGIAGLRFGGQGIPERWRTQLRGSELYQPLLEKLLHWSMTELIDE</sequence>
<accession>A0ABX0MTH5</accession>
<name>A0ABX0MTH5_9BURK</name>
<dbReference type="InterPro" id="IPR050792">
    <property type="entry name" value="ADP-ribosylglycohydrolase"/>
</dbReference>
<dbReference type="Pfam" id="PF03747">
    <property type="entry name" value="ADP_ribosyl_GH"/>
    <property type="match status" value="1"/>
</dbReference>
<evidence type="ECO:0000313" key="4">
    <source>
        <dbReference type="Proteomes" id="UP000610594"/>
    </source>
</evidence>